<dbReference type="EMBL" id="OZ035832">
    <property type="protein sequence ID" value="CAL1571867.1"/>
    <property type="molecule type" value="Genomic_DNA"/>
</dbReference>
<accession>A0AAV2J742</accession>
<organism evidence="2 3">
    <name type="scientific">Knipowitschia caucasica</name>
    <name type="common">Caucasian dwarf goby</name>
    <name type="synonym">Pomatoschistus caucasicus</name>
    <dbReference type="NCBI Taxonomy" id="637954"/>
    <lineage>
        <taxon>Eukaryota</taxon>
        <taxon>Metazoa</taxon>
        <taxon>Chordata</taxon>
        <taxon>Craniata</taxon>
        <taxon>Vertebrata</taxon>
        <taxon>Euteleostomi</taxon>
        <taxon>Actinopterygii</taxon>
        <taxon>Neopterygii</taxon>
        <taxon>Teleostei</taxon>
        <taxon>Neoteleostei</taxon>
        <taxon>Acanthomorphata</taxon>
        <taxon>Gobiaria</taxon>
        <taxon>Gobiiformes</taxon>
        <taxon>Gobioidei</taxon>
        <taxon>Gobiidae</taxon>
        <taxon>Gobiinae</taxon>
        <taxon>Knipowitschia</taxon>
    </lineage>
</organism>
<gene>
    <name evidence="2" type="ORF">KC01_LOCUS3939</name>
</gene>
<evidence type="ECO:0000256" key="1">
    <source>
        <dbReference type="SAM" id="MobiDB-lite"/>
    </source>
</evidence>
<keyword evidence="3" id="KW-1185">Reference proteome</keyword>
<dbReference type="AlphaFoldDB" id="A0AAV2J742"/>
<feature type="compositionally biased region" description="Basic and acidic residues" evidence="1">
    <location>
        <begin position="219"/>
        <end position="233"/>
    </location>
</feature>
<evidence type="ECO:0000313" key="2">
    <source>
        <dbReference type="EMBL" id="CAL1571867.1"/>
    </source>
</evidence>
<protein>
    <submittedName>
        <fullName evidence="2">Uncharacterized protein</fullName>
    </submittedName>
</protein>
<name>A0AAV2J742_KNICA</name>
<proteinExistence type="predicted"/>
<feature type="region of interest" description="Disordered" evidence="1">
    <location>
        <begin position="1"/>
        <end position="35"/>
    </location>
</feature>
<dbReference type="Proteomes" id="UP001497482">
    <property type="component" value="Chromosome 10"/>
</dbReference>
<feature type="compositionally biased region" description="Basic residues" evidence="1">
    <location>
        <begin position="13"/>
        <end position="22"/>
    </location>
</feature>
<reference evidence="2 3" key="1">
    <citation type="submission" date="2024-04" db="EMBL/GenBank/DDBJ databases">
        <authorList>
            <person name="Waldvogel A.-M."/>
            <person name="Schoenle A."/>
        </authorList>
    </citation>
    <scope>NUCLEOTIDE SEQUENCE [LARGE SCALE GENOMIC DNA]</scope>
</reference>
<evidence type="ECO:0000313" key="3">
    <source>
        <dbReference type="Proteomes" id="UP001497482"/>
    </source>
</evidence>
<sequence length="233" mass="27215">MDFRNENVDMSHGSRRRRRRTPRPNQPPLPTRLIDNTVSVDAPQDQALSQHLLRQNQELKLQLEREQQRNQASQEELLTQIENLKLDMRATVMEQEAKEAVEDEIRDLSERNARLETILDRKDKRAQRLLDAISETSQQKAALRNQITALQQELQQEQQEKESLRSQVTQLQSDLSERDRATVTAQRNVEQLQTETQKLSTTLDSLMSALNQEKSLTSEAEHKLQEKERETNE</sequence>
<feature type="region of interest" description="Disordered" evidence="1">
    <location>
        <begin position="210"/>
        <end position="233"/>
    </location>
</feature>